<dbReference type="InterPro" id="IPR012334">
    <property type="entry name" value="Pectin_lyas_fold"/>
</dbReference>
<dbReference type="InterPro" id="IPR011050">
    <property type="entry name" value="Pectin_lyase_fold/virulence"/>
</dbReference>
<dbReference type="OrthoDB" id="134981at2"/>
<dbReference type="EMBL" id="FOZW01000001">
    <property type="protein sequence ID" value="SFS42846.1"/>
    <property type="molecule type" value="Genomic_DNA"/>
</dbReference>
<proteinExistence type="predicted"/>
<dbReference type="SUPFAM" id="SSF51126">
    <property type="entry name" value="Pectin lyase-like"/>
    <property type="match status" value="2"/>
</dbReference>
<dbReference type="Pfam" id="PF05048">
    <property type="entry name" value="NosD"/>
    <property type="match status" value="1"/>
</dbReference>
<name>A0A1I6PRP0_9RHOB</name>
<dbReference type="SMART" id="SM00710">
    <property type="entry name" value="PbH1"/>
    <property type="match status" value="7"/>
</dbReference>
<evidence type="ECO:0000259" key="1">
    <source>
        <dbReference type="Pfam" id="PF05048"/>
    </source>
</evidence>
<evidence type="ECO:0000313" key="3">
    <source>
        <dbReference type="Proteomes" id="UP000199392"/>
    </source>
</evidence>
<feature type="domain" description="Periplasmic copper-binding protein NosD beta helix" evidence="1">
    <location>
        <begin position="728"/>
        <end position="855"/>
    </location>
</feature>
<dbReference type="InterPro" id="IPR006626">
    <property type="entry name" value="PbH1"/>
</dbReference>
<organism evidence="2 3">
    <name type="scientific">Alloyangia pacifica</name>
    <dbReference type="NCBI Taxonomy" id="311180"/>
    <lineage>
        <taxon>Bacteria</taxon>
        <taxon>Pseudomonadati</taxon>
        <taxon>Pseudomonadota</taxon>
        <taxon>Alphaproteobacteria</taxon>
        <taxon>Rhodobacterales</taxon>
        <taxon>Roseobacteraceae</taxon>
        <taxon>Alloyangia</taxon>
    </lineage>
</organism>
<dbReference type="Pfam" id="PF20129">
    <property type="entry name" value="DUF6519"/>
    <property type="match status" value="2"/>
</dbReference>
<sequence>MSGDYSRFTHDELRRYSAVLMQQGRVLLDADWNELVDILSERIGKLSIDALGNPGLPLLTNPDAFLVTHVAGPPEDLSLTPGRIYVDALMAEIFEGETVTYLGQPFLPDPPALVAGEAAIYLEVYEEELTWVEAPLLDPALGGVDTTTRRRTVFQLHVDAVEQAECGLDVGPPPSAGRLTTRAVAPPAPDDPCLLPPTSGYRGLENRLYRVEVHEGGPLGTARFKWSRDNGSIVSPVLSIAPGAADTVLEVLRIGRDPVLRFVAGDWVTVTDDHREWMDEPGEMAQVIDINEANGTVTLDRVLPTGGGRAFGNTGEQLAERHTRIQKWDQTAASNAIDGDGLIDTQAGPVPLGDGIELSFSTDPAGGDFRRGDYWCFWARTATASIEELTDAPPRGIERHYVQLAAASGLGGPNAVLTDCRPQPDPAGEGCCTFVVRPGESIQAAIDALPLEGGCICIKAGVHPVPATLELNRANVHMHGESPGAILQGAAPLLRMGTSAQGVRIEMLDFFARVPEQGAVPIIASGGSDDISISNCRIAPFPGTSGGVAIQLVRTDRARISGNAIFNTDFGVTVLGLSSLPEIDGNAMVFGLGLQEVPAATGVWIASNPSGAHVRDNVILGAHQGIVINDQPFDTPRSASSASMIHDNAILTGIRAGEGDNRARGIDAASEFTTIRGNMVAVAAPMGQGIRASGTGSTVTDNKITALARGEQPAIGLQIGYEGEDALPSSGITARGNQIAGLLTGILLTRTGGATVAGNQVVTDDAIPTFGVLSLQSPAQRIEDNRIAGAFAGLASSGGRDSRIDGNDVIGGVLGLMVAEDSRVSACGNRLAACRGGGAVGLQLLGRSTFSRNRITNAGSAQALSLGLGGYLVLGEWVVDDNEITDTGEPLDGAGTSAAAWGIFGDLILEARVQSNLVTYSNALGRDAAREDRALLMRGLLEFRIALGAQEVVLGFPAQILDNKFIGTGASALVELRQLAVQDNISLRFERVFFSNNYCMHASGPRDDTHATVVLVGRACSVMGNHVKATVPGYFSFDFNGMRGPFVGNVTSGTALSYNPVPPAPDGDLNFLL</sequence>
<dbReference type="InterPro" id="IPR007742">
    <property type="entry name" value="NosD_dom"/>
</dbReference>
<reference evidence="3" key="1">
    <citation type="submission" date="2016-10" db="EMBL/GenBank/DDBJ databases">
        <authorList>
            <person name="Varghese N."/>
            <person name="Submissions S."/>
        </authorList>
    </citation>
    <scope>NUCLEOTIDE SEQUENCE [LARGE SCALE GENOMIC DNA]</scope>
    <source>
        <strain evidence="3">DSM 26894</strain>
    </source>
</reference>
<dbReference type="AlphaFoldDB" id="A0A1I6PRP0"/>
<accession>A0A1I6PRP0</accession>
<keyword evidence="3" id="KW-1185">Reference proteome</keyword>
<gene>
    <name evidence="2" type="ORF">SAMN04488050_101721</name>
</gene>
<dbReference type="STRING" id="311180.SAMN04488050_101721"/>
<evidence type="ECO:0000313" key="2">
    <source>
        <dbReference type="EMBL" id="SFS42846.1"/>
    </source>
</evidence>
<protein>
    <submittedName>
        <fullName evidence="2">Right handed beta helix region</fullName>
    </submittedName>
</protein>
<dbReference type="RefSeq" id="WP_092421889.1">
    <property type="nucleotide sequence ID" value="NZ_FNCL01000002.1"/>
</dbReference>
<dbReference type="Gene3D" id="2.160.20.10">
    <property type="entry name" value="Single-stranded right-handed beta-helix, Pectin lyase-like"/>
    <property type="match status" value="1"/>
</dbReference>
<dbReference type="Proteomes" id="UP000199392">
    <property type="component" value="Unassembled WGS sequence"/>
</dbReference>
<dbReference type="InterPro" id="IPR045392">
    <property type="entry name" value="DUF6519"/>
</dbReference>